<comment type="caution">
    <text evidence="1">The sequence shown here is derived from an EMBL/GenBank/DDBJ whole genome shotgun (WGS) entry which is preliminary data.</text>
</comment>
<protein>
    <submittedName>
        <fullName evidence="1">Ornithine cyclodeaminase</fullName>
    </submittedName>
</protein>
<organism evidence="1 2">
    <name type="scientific">Burkholderia gladioli</name>
    <name type="common">Pseudomonas marginata</name>
    <name type="synonym">Phytomonas marginata</name>
    <dbReference type="NCBI Taxonomy" id="28095"/>
    <lineage>
        <taxon>Bacteria</taxon>
        <taxon>Pseudomonadati</taxon>
        <taxon>Pseudomonadota</taxon>
        <taxon>Betaproteobacteria</taxon>
        <taxon>Burkholderiales</taxon>
        <taxon>Burkholderiaceae</taxon>
        <taxon>Burkholderia</taxon>
    </lineage>
</organism>
<dbReference type="InterPro" id="IPR036291">
    <property type="entry name" value="NAD(P)-bd_dom_sf"/>
</dbReference>
<sequence length="306" mass="32362">MKTYTNAQVAGCLDIPSSVEAIRRAYLEMANGGASVQPRARIGLADLKFSAMSAMLGSARLAASKLYTAIDGRFRFYIALFSLDDGELVALLEGDSITGLRTSATTLLAAEHLARPGSASLGLFGSGIQARAHALAFAARPGLRELRIHSPDEASARALADEIAAGHGIGTRVVEAREAAAADIVVLATRASEPVLRGDWLRPGAFVASIGATRPDQREIDDASLQRASRLVVDWTRQTPLETGDLLLPPRELVERRPLVDLSTVIAAGERRAGDAEDIVIYKAVGIALQDAAVACLAYTRLVSGH</sequence>
<dbReference type="Pfam" id="PF02423">
    <property type="entry name" value="OCD_Mu_crystall"/>
    <property type="match status" value="1"/>
</dbReference>
<dbReference type="GO" id="GO:0005737">
    <property type="term" value="C:cytoplasm"/>
    <property type="evidence" value="ECO:0007669"/>
    <property type="project" value="TreeGrafter"/>
</dbReference>
<dbReference type="PIRSF" id="PIRSF001439">
    <property type="entry name" value="CryM"/>
    <property type="match status" value="1"/>
</dbReference>
<proteinExistence type="predicted"/>
<gene>
    <name evidence="1" type="ORF">CRM94_15555</name>
</gene>
<dbReference type="Proteomes" id="UP000220629">
    <property type="component" value="Unassembled WGS sequence"/>
</dbReference>
<dbReference type="PANTHER" id="PTHR13812">
    <property type="entry name" value="KETIMINE REDUCTASE MU-CRYSTALLIN"/>
    <property type="match status" value="1"/>
</dbReference>
<dbReference type="SUPFAM" id="SSF51735">
    <property type="entry name" value="NAD(P)-binding Rossmann-fold domains"/>
    <property type="match status" value="1"/>
</dbReference>
<evidence type="ECO:0000313" key="1">
    <source>
        <dbReference type="EMBL" id="PEH43451.1"/>
    </source>
</evidence>
<dbReference type="Gene3D" id="3.30.1780.10">
    <property type="entry name" value="ornithine cyclodeaminase, domain 1"/>
    <property type="match status" value="1"/>
</dbReference>
<dbReference type="InterPro" id="IPR023401">
    <property type="entry name" value="ODC_N"/>
</dbReference>
<evidence type="ECO:0000313" key="2">
    <source>
        <dbReference type="Proteomes" id="UP000220629"/>
    </source>
</evidence>
<dbReference type="PANTHER" id="PTHR13812:SF19">
    <property type="entry name" value="KETIMINE REDUCTASE MU-CRYSTALLIN"/>
    <property type="match status" value="1"/>
</dbReference>
<dbReference type="AlphaFoldDB" id="A0A2A7SIS9"/>
<dbReference type="RefSeq" id="WP_096751749.1">
    <property type="nucleotide sequence ID" value="NZ_CADEPO010000008.1"/>
</dbReference>
<reference evidence="2" key="1">
    <citation type="submission" date="2017-09" db="EMBL/GenBank/DDBJ databases">
        <title>FDA dAtabase for Regulatory Grade micrObial Sequences (FDA-ARGOS): Supporting development and validation of Infectious Disease Dx tests.</title>
        <authorList>
            <person name="Minogue T."/>
            <person name="Wolcott M."/>
            <person name="Wasieloski L."/>
            <person name="Aguilar W."/>
            <person name="Moore D."/>
            <person name="Tallon L."/>
            <person name="Sadzewicz L."/>
            <person name="Ott S."/>
            <person name="Zhao X."/>
            <person name="Nagaraj S."/>
            <person name="Vavikolanu K."/>
            <person name="Aluvathingal J."/>
            <person name="Nadendla S."/>
            <person name="Sichtig H."/>
        </authorList>
    </citation>
    <scope>NUCLEOTIDE SEQUENCE [LARGE SCALE GENOMIC DNA]</scope>
    <source>
        <strain evidence="2">FDAARGOS_390</strain>
    </source>
</reference>
<dbReference type="EMBL" id="PDDY01000001">
    <property type="protein sequence ID" value="PEH43451.1"/>
    <property type="molecule type" value="Genomic_DNA"/>
</dbReference>
<dbReference type="Gene3D" id="3.40.50.720">
    <property type="entry name" value="NAD(P)-binding Rossmann-like Domain"/>
    <property type="match status" value="1"/>
</dbReference>
<accession>A0A2A7SIS9</accession>
<dbReference type="InterPro" id="IPR003462">
    <property type="entry name" value="ODC_Mu_crystall"/>
</dbReference>
<name>A0A2A7SIS9_BURGA</name>